<gene>
    <name evidence="2" type="ORF">STIAU_4620</name>
</gene>
<accession>Q093S2</accession>
<feature type="region of interest" description="Disordered" evidence="1">
    <location>
        <begin position="321"/>
        <end position="354"/>
    </location>
</feature>
<evidence type="ECO:0000313" key="3">
    <source>
        <dbReference type="Proteomes" id="UP000032702"/>
    </source>
</evidence>
<reference evidence="2 3" key="1">
    <citation type="submission" date="2006-04" db="EMBL/GenBank/DDBJ databases">
        <authorList>
            <person name="Nierman W.C."/>
        </authorList>
    </citation>
    <scope>NUCLEOTIDE SEQUENCE [LARGE SCALE GENOMIC DNA]</scope>
    <source>
        <strain evidence="2 3">DW4/3-1</strain>
    </source>
</reference>
<name>Q093S2_STIAD</name>
<dbReference type="AlphaFoldDB" id="Q093S2"/>
<feature type="region of interest" description="Disordered" evidence="1">
    <location>
        <begin position="1"/>
        <end position="99"/>
    </location>
</feature>
<feature type="region of interest" description="Disordered" evidence="1">
    <location>
        <begin position="394"/>
        <end position="472"/>
    </location>
</feature>
<organism evidence="2 3">
    <name type="scientific">Stigmatella aurantiaca (strain DW4/3-1)</name>
    <dbReference type="NCBI Taxonomy" id="378806"/>
    <lineage>
        <taxon>Bacteria</taxon>
        <taxon>Pseudomonadati</taxon>
        <taxon>Myxococcota</taxon>
        <taxon>Myxococcia</taxon>
        <taxon>Myxococcales</taxon>
        <taxon>Cystobacterineae</taxon>
        <taxon>Archangiaceae</taxon>
        <taxon>Stigmatella</taxon>
    </lineage>
</organism>
<sequence length="472" mass="49477">MGAAPPEGAPAAENGARRVGRAAPLRSAPACHTPPGAVGGHPGHRARGFAPGLRSRLAGGTPPCPAPSRRWLESAPRAAGARAGASTPRGRSSLHGLADGDHGTKVAIEFIAAECRQIHARHHPIQVQRILAAKLVAEEARELMKVHCLLGHGEDHPGRGDDSHAAAARREVPAAFTECGMHLAVQEQGGPRLGGIQHLRGGVSRIGRALQNARPRFRDEEDGVGLEEEVAGLLLGIEAHELASVFHVQPHGPPGRGEHPGIGGEHEAFSPALEPASQVAQAAERRPIRLLEVKAQLGLGEVDLVRVVGIPPVGNAACRHPASGSLKGAGRRRRVGRGEQVGGAGAQPRADQQCDQVLHRDRPSGGAAWAHGLMPWGLLDGTERVLGMTAKVGGFGVPHRSNMARDSPERAPPRAHPSRGSQRCPAAAVRSNARLQVKVRAGSQSNPRPRVRSPRARCQSAEVNCRTAMSSP</sequence>
<feature type="compositionally biased region" description="Low complexity" evidence="1">
    <location>
        <begin position="1"/>
        <end position="14"/>
    </location>
</feature>
<proteinExistence type="predicted"/>
<dbReference type="EMBL" id="AAMD01000043">
    <property type="protein sequence ID" value="EAU66953.1"/>
    <property type="molecule type" value="Genomic_DNA"/>
</dbReference>
<dbReference type="Proteomes" id="UP000032702">
    <property type="component" value="Unassembled WGS sequence"/>
</dbReference>
<evidence type="ECO:0000313" key="2">
    <source>
        <dbReference type="EMBL" id="EAU66953.1"/>
    </source>
</evidence>
<evidence type="ECO:0000256" key="1">
    <source>
        <dbReference type="SAM" id="MobiDB-lite"/>
    </source>
</evidence>
<protein>
    <submittedName>
        <fullName evidence="2">Uncharacterized protein</fullName>
    </submittedName>
</protein>
<feature type="compositionally biased region" description="Low complexity" evidence="1">
    <location>
        <begin position="74"/>
        <end position="93"/>
    </location>
</feature>
<comment type="caution">
    <text evidence="2">The sequence shown here is derived from an EMBL/GenBank/DDBJ whole genome shotgun (WGS) entry which is preliminary data.</text>
</comment>